<dbReference type="EMBL" id="LOMK01000002">
    <property type="protein sequence ID" value="KYN24252.1"/>
    <property type="molecule type" value="Genomic_DNA"/>
</dbReference>
<evidence type="ECO:0000313" key="7">
    <source>
        <dbReference type="Proteomes" id="UP000075349"/>
    </source>
</evidence>
<keyword evidence="1" id="KW-0813">Transport</keyword>
<accession>A0A151JEQ5</accession>
<evidence type="ECO:0000256" key="4">
    <source>
        <dbReference type="ARBA" id="ARBA00022833"/>
    </source>
</evidence>
<dbReference type="AlphaFoldDB" id="A0A151JEQ5"/>
<dbReference type="GO" id="GO:0046872">
    <property type="term" value="F:metal ion binding"/>
    <property type="evidence" value="ECO:0007669"/>
    <property type="project" value="UniProtKB-KW"/>
</dbReference>
<evidence type="ECO:0000256" key="2">
    <source>
        <dbReference type="ARBA" id="ARBA00022475"/>
    </source>
</evidence>
<dbReference type="Proteomes" id="UP000075349">
    <property type="component" value="Unassembled WGS sequence"/>
</dbReference>
<protein>
    <recommendedName>
        <fullName evidence="8">DUF2309 domain-containing protein</fullName>
    </recommendedName>
</protein>
<keyword evidence="5" id="KW-0472">Membrane</keyword>
<evidence type="ECO:0000313" key="6">
    <source>
        <dbReference type="EMBL" id="KYN24252.1"/>
    </source>
</evidence>
<dbReference type="PANTHER" id="PTHR38344:SF1">
    <property type="entry name" value="INORGANIC CARBON TRANSPORTER SUBUNIT DABA-RELATED"/>
    <property type="match status" value="1"/>
</dbReference>
<evidence type="ECO:0000256" key="1">
    <source>
        <dbReference type="ARBA" id="ARBA00022448"/>
    </source>
</evidence>
<sequence length="150" mass="17140">MHGRTFLHEYCSEADPDATLLAQIMTAPMVVTSWINMQYYASTVDPRRYGSGNKTLHNVVGGRLGVFEGNGGDLRIGLSIQSLHDGSRWRHEPLRLTVVIDASEKAIESVIRQHAIVRQLVENQWLYLARFEQEGLAFFEQGRWQRRSLN</sequence>
<dbReference type="PANTHER" id="PTHR38344">
    <property type="entry name" value="UPF0753 PROTEIN AQ_863"/>
    <property type="match status" value="1"/>
</dbReference>
<dbReference type="InterPro" id="IPR018752">
    <property type="entry name" value="DabA"/>
</dbReference>
<keyword evidence="2" id="KW-1003">Cell membrane</keyword>
<keyword evidence="4" id="KW-0862">Zinc</keyword>
<gene>
    <name evidence="6" type="ORF">AUQ44_21530</name>
</gene>
<evidence type="ECO:0000256" key="5">
    <source>
        <dbReference type="ARBA" id="ARBA00023136"/>
    </source>
</evidence>
<proteinExistence type="predicted"/>
<name>A0A151JEQ5_9VIBR</name>
<comment type="caution">
    <text evidence="6">The sequence shown here is derived from an EMBL/GenBank/DDBJ whole genome shotgun (WGS) entry which is preliminary data.</text>
</comment>
<reference evidence="7" key="1">
    <citation type="submission" date="2015-12" db="EMBL/GenBank/DDBJ databases">
        <authorList>
            <person name="Tarr C.L."/>
            <person name="Gladney L.M."/>
        </authorList>
    </citation>
    <scope>NUCLEOTIDE SEQUENCE [LARGE SCALE GENOMIC DNA]</scope>
    <source>
        <strain evidence="7">2756-81</strain>
    </source>
</reference>
<dbReference type="Pfam" id="PF10070">
    <property type="entry name" value="DabA"/>
    <property type="match status" value="1"/>
</dbReference>
<organism evidence="6 7">
    <name type="scientific">Vibrio cidicii</name>
    <dbReference type="NCBI Taxonomy" id="1763883"/>
    <lineage>
        <taxon>Bacteria</taxon>
        <taxon>Pseudomonadati</taxon>
        <taxon>Pseudomonadota</taxon>
        <taxon>Gammaproteobacteria</taxon>
        <taxon>Vibrionales</taxon>
        <taxon>Vibrionaceae</taxon>
        <taxon>Vibrio</taxon>
    </lineage>
</organism>
<evidence type="ECO:0008006" key="8">
    <source>
        <dbReference type="Google" id="ProtNLM"/>
    </source>
</evidence>
<keyword evidence="3" id="KW-0479">Metal-binding</keyword>
<evidence type="ECO:0000256" key="3">
    <source>
        <dbReference type="ARBA" id="ARBA00022723"/>
    </source>
</evidence>